<dbReference type="Pfam" id="PF07833">
    <property type="entry name" value="Cu_amine_oxidN1"/>
    <property type="match status" value="1"/>
</dbReference>
<dbReference type="InterPro" id="IPR036582">
    <property type="entry name" value="Mao_N_sf"/>
</dbReference>
<proteinExistence type="predicted"/>
<feature type="domain" description="Copper amine oxidase-like N-terminal" evidence="1">
    <location>
        <begin position="214"/>
        <end position="323"/>
    </location>
</feature>
<dbReference type="InterPro" id="IPR012854">
    <property type="entry name" value="Cu_amine_oxidase-like_N"/>
</dbReference>
<gene>
    <name evidence="2" type="ORF">F9B85_03950</name>
</gene>
<sequence length="326" mass="36275">MSVPNNNDTSSSISDTSKKQKQVLLTAVLATSLLIGGVTFPAVSYGATTCDLGNIYAKCQLEQGVQNKVTLQFPNNTYDQSIRLQLERVESSRLTAVDAYHVTRAVEVRMTNRSGQTVNALSKSMRLKFDIDEIDFRRASDLNTNLPITRFRIGYWDESEKNWTIIPSTVFWNGQNGSVEAETNRGAGRYALLWSKEASPQLSQQATDQIRLMVNYAVVNPERAPFVKDERTLVPLRIISTSLGARVNWNSQEQKIDIVRGRDTVNMWIGKSDVVKNGQPLALESAQTAVPEIVGDTTFVPLRLVADALGVKVDWDALTRTVHVLE</sequence>
<evidence type="ECO:0000313" key="2">
    <source>
        <dbReference type="EMBL" id="KAB2953780.1"/>
    </source>
</evidence>
<dbReference type="Proteomes" id="UP000468766">
    <property type="component" value="Unassembled WGS sequence"/>
</dbReference>
<accession>A0A6I0F2K1</accession>
<protein>
    <submittedName>
        <fullName evidence="2">Copper amine oxidase N-terminal domain-containing protein</fullName>
    </submittedName>
</protein>
<dbReference type="OrthoDB" id="268113at2"/>
<evidence type="ECO:0000259" key="1">
    <source>
        <dbReference type="Pfam" id="PF07833"/>
    </source>
</evidence>
<organism evidence="2 3">
    <name type="scientific">Heliorestis acidaminivorans</name>
    <dbReference type="NCBI Taxonomy" id="553427"/>
    <lineage>
        <taxon>Bacteria</taxon>
        <taxon>Bacillati</taxon>
        <taxon>Bacillota</taxon>
        <taxon>Clostridia</taxon>
        <taxon>Eubacteriales</taxon>
        <taxon>Heliobacteriaceae</taxon>
        <taxon>Heliorestis</taxon>
    </lineage>
</organism>
<dbReference type="SUPFAM" id="SSF55383">
    <property type="entry name" value="Copper amine oxidase, domain N"/>
    <property type="match status" value="1"/>
</dbReference>
<dbReference type="Gene3D" id="3.30.457.10">
    <property type="entry name" value="Copper amine oxidase-like, N-terminal domain"/>
    <property type="match status" value="1"/>
</dbReference>
<dbReference type="RefSeq" id="WP_151618753.1">
    <property type="nucleotide sequence ID" value="NZ_WBXO01000002.1"/>
</dbReference>
<dbReference type="AlphaFoldDB" id="A0A6I0F2K1"/>
<reference evidence="2 3" key="1">
    <citation type="submission" date="2019-10" db="EMBL/GenBank/DDBJ databases">
        <title>Whole-genome sequence of the extremophile Heliorestis acidaminivorans DSM 24790.</title>
        <authorList>
            <person name="Kyndt J.A."/>
            <person name="Meyer T.E."/>
        </authorList>
    </citation>
    <scope>NUCLEOTIDE SEQUENCE [LARGE SCALE GENOMIC DNA]</scope>
    <source>
        <strain evidence="2 3">DSM 24790</strain>
    </source>
</reference>
<dbReference type="EMBL" id="WBXO01000002">
    <property type="protein sequence ID" value="KAB2953780.1"/>
    <property type="molecule type" value="Genomic_DNA"/>
</dbReference>
<comment type="caution">
    <text evidence="2">The sequence shown here is derived from an EMBL/GenBank/DDBJ whole genome shotgun (WGS) entry which is preliminary data.</text>
</comment>
<name>A0A6I0F2K1_9FIRM</name>
<keyword evidence="3" id="KW-1185">Reference proteome</keyword>
<evidence type="ECO:0000313" key="3">
    <source>
        <dbReference type="Proteomes" id="UP000468766"/>
    </source>
</evidence>